<dbReference type="GO" id="GO:0005524">
    <property type="term" value="F:ATP binding"/>
    <property type="evidence" value="ECO:0007669"/>
    <property type="project" value="UniProtKB-UniRule"/>
</dbReference>
<dbReference type="InterPro" id="IPR030677">
    <property type="entry name" value="Nnr"/>
</dbReference>
<feature type="binding site" evidence="17">
    <location>
        <position position="317"/>
    </location>
    <ligand>
        <name>(6S)-NADPHX</name>
        <dbReference type="ChEBI" id="CHEBI:64076"/>
    </ligand>
</feature>
<feature type="binding site" evidence="18">
    <location>
        <position position="152"/>
    </location>
    <ligand>
        <name>(6S)-NADPHX</name>
        <dbReference type="ChEBI" id="CHEBI:64076"/>
    </ligand>
</feature>
<dbReference type="GO" id="GO:0052855">
    <property type="term" value="F:ADP-dependent NAD(P)H-hydrate dehydratase activity"/>
    <property type="evidence" value="ECO:0007669"/>
    <property type="project" value="UniProtKB-UniRule"/>
</dbReference>
<dbReference type="HAMAP" id="MF_01965">
    <property type="entry name" value="NADHX_dehydratase"/>
    <property type="match status" value="1"/>
</dbReference>
<dbReference type="eggNOG" id="COG0063">
    <property type="taxonomic scope" value="Bacteria"/>
</dbReference>
<dbReference type="GO" id="GO:0052856">
    <property type="term" value="F:NAD(P)HX epimerase activity"/>
    <property type="evidence" value="ECO:0007669"/>
    <property type="project" value="UniProtKB-UniRule"/>
</dbReference>
<dbReference type="EC" id="4.2.1.136" evidence="19"/>
<evidence type="ECO:0000256" key="15">
    <source>
        <dbReference type="ARBA" id="ARBA00048238"/>
    </source>
</evidence>
<comment type="similarity">
    <text evidence="17">Belongs to the NnrD/CARKD family.</text>
</comment>
<proteinExistence type="inferred from homology"/>
<dbReference type="Pfam" id="PF01256">
    <property type="entry name" value="Carb_kinase"/>
    <property type="match status" value="1"/>
</dbReference>
<feature type="binding site" evidence="17">
    <location>
        <position position="434"/>
    </location>
    <ligand>
        <name>(6S)-NADPHX</name>
        <dbReference type="ChEBI" id="CHEBI:64076"/>
    </ligand>
</feature>
<comment type="function">
    <text evidence="14 19">Bifunctional enzyme that catalyzes the epimerization of the S- and R-forms of NAD(P)HX and the dehydration of the S-form of NAD(P)HX at the expense of ADP, which is converted to AMP. This allows the repair of both epimers of NAD(P)HX, a damaged form of NAD(P)H that is a result of enzymatic or heat-dependent hydration.</text>
</comment>
<dbReference type="CDD" id="cd01171">
    <property type="entry name" value="YXKO-related"/>
    <property type="match status" value="1"/>
</dbReference>
<reference evidence="22 23" key="2">
    <citation type="submission" date="2009-02" db="EMBL/GenBank/DDBJ databases">
        <title>Draft genome sequence of Clostridium methylpentosum (DSM 5476).</title>
        <authorList>
            <person name="Sudarsanam P."/>
            <person name="Ley R."/>
            <person name="Guruge J."/>
            <person name="Turnbaugh P.J."/>
            <person name="Mahowald M."/>
            <person name="Liep D."/>
            <person name="Gordon J."/>
        </authorList>
    </citation>
    <scope>NUCLEOTIDE SEQUENCE [LARGE SCALE GENOMIC DNA]</scope>
    <source>
        <strain evidence="22 23">DSM 5476</strain>
    </source>
</reference>
<dbReference type="EC" id="5.1.99.6" evidence="19"/>
<dbReference type="NCBIfam" id="TIGR00197">
    <property type="entry name" value="yjeF_nterm"/>
    <property type="match status" value="1"/>
</dbReference>
<keyword evidence="6 17" id="KW-0547">Nucleotide-binding</keyword>
<gene>
    <name evidence="17" type="primary">nnrD</name>
    <name evidence="18" type="synonym">nnrE</name>
    <name evidence="22" type="ORF">CLOSTMETH_00397</name>
</gene>
<keyword evidence="13" id="KW-0511">Multifunctional enzyme</keyword>
<evidence type="ECO:0000256" key="19">
    <source>
        <dbReference type="PIRNR" id="PIRNR017184"/>
    </source>
</evidence>
<feature type="binding site" evidence="17">
    <location>
        <position position="433"/>
    </location>
    <ligand>
        <name>AMP</name>
        <dbReference type="ChEBI" id="CHEBI:456215"/>
    </ligand>
</feature>
<dbReference type="Gene3D" id="3.40.50.10260">
    <property type="entry name" value="YjeF N-terminal domain"/>
    <property type="match status" value="1"/>
</dbReference>
<evidence type="ECO:0000256" key="4">
    <source>
        <dbReference type="ARBA" id="ARBA00009524"/>
    </source>
</evidence>
<keyword evidence="11 18" id="KW-0413">Isomerase</keyword>
<comment type="catalytic activity">
    <reaction evidence="15 17 19">
        <text>(6S)-NADHX + ADP = AMP + phosphate + NADH + H(+)</text>
        <dbReference type="Rhea" id="RHEA:32223"/>
        <dbReference type="ChEBI" id="CHEBI:15378"/>
        <dbReference type="ChEBI" id="CHEBI:43474"/>
        <dbReference type="ChEBI" id="CHEBI:57945"/>
        <dbReference type="ChEBI" id="CHEBI:64074"/>
        <dbReference type="ChEBI" id="CHEBI:456215"/>
        <dbReference type="ChEBI" id="CHEBI:456216"/>
        <dbReference type="EC" id="4.2.1.136"/>
    </reaction>
</comment>
<evidence type="ECO:0000256" key="2">
    <source>
        <dbReference type="ARBA" id="ARBA00000909"/>
    </source>
</evidence>
<evidence type="ECO:0000313" key="22">
    <source>
        <dbReference type="EMBL" id="EEG31929.1"/>
    </source>
</evidence>
<evidence type="ECO:0000259" key="21">
    <source>
        <dbReference type="PROSITE" id="PS51385"/>
    </source>
</evidence>
<dbReference type="GO" id="GO:0046496">
    <property type="term" value="P:nicotinamide nucleotide metabolic process"/>
    <property type="evidence" value="ECO:0007669"/>
    <property type="project" value="UniProtKB-UniRule"/>
</dbReference>
<dbReference type="InterPro" id="IPR000631">
    <property type="entry name" value="CARKD"/>
</dbReference>
<feature type="domain" description="YjeF N-terminal" evidence="21">
    <location>
        <begin position="4"/>
        <end position="208"/>
    </location>
</feature>
<dbReference type="eggNOG" id="COG0062">
    <property type="taxonomic scope" value="Bacteria"/>
</dbReference>
<dbReference type="STRING" id="537013.CLOSTMETH_00397"/>
<dbReference type="PIRSF" id="PIRSF017184">
    <property type="entry name" value="Nnr"/>
    <property type="match status" value="1"/>
</dbReference>
<evidence type="ECO:0000256" key="14">
    <source>
        <dbReference type="ARBA" id="ARBA00025153"/>
    </source>
</evidence>
<evidence type="ECO:0000256" key="17">
    <source>
        <dbReference type="HAMAP-Rule" id="MF_01965"/>
    </source>
</evidence>
<dbReference type="InterPro" id="IPR029056">
    <property type="entry name" value="Ribokinase-like"/>
</dbReference>
<dbReference type="GO" id="GO:0110051">
    <property type="term" value="P:metabolite repair"/>
    <property type="evidence" value="ECO:0007669"/>
    <property type="project" value="TreeGrafter"/>
</dbReference>
<dbReference type="Proteomes" id="UP000003340">
    <property type="component" value="Unassembled WGS sequence"/>
</dbReference>
<dbReference type="HOGENOM" id="CLU_024853_4_1_9"/>
<feature type="binding site" evidence="18">
    <location>
        <position position="134"/>
    </location>
    <ligand>
        <name>(6S)-NADPHX</name>
        <dbReference type="ChEBI" id="CHEBI:64076"/>
    </ligand>
</feature>
<comment type="similarity">
    <text evidence="18">Belongs to the NnrE/AIBP family.</text>
</comment>
<sequence>MEEMYAADRYTIDQVGVRDETLMECAGQAVISALLPRLRTTDAITVLAGVGNNGGDGFVIARRLKNLGFKAQLWLIPPLEKVRGAALCALNCFQASGYHHHQYHAKLYSRIAQSDVIIDALLGIGMNGELRSPYDEVIRAVNESDAIVYSVDIPSGVSADGADVSLAVQADVTFTIQHPKLSAFLYPAASCYGKLEVVDIGIPPQASGCLINQRLLWTEQDYLAALPQRSADAHKGSNGRGLIAGGCPTMLGAPLISAAACLNSGIGLLSLAIPKASRPAAAGRILEATYLDCEEEDGYLTHLEVPSQTSVVAVGMGLSRDPRCAGILLDILSKNIPTVIDADGLFHLQGQFELLHRRTAVTVLTPHMGEMARLCGCSVDRVRRERFSISREFAVEHGVYLVLKGPYTIVTTPEGDQYVNTSGNAGLAKGGSGDALTGIIAAYLPNYSDPGKAIINAVYAHGKAADNLVRQGMRPESLTASDLVSALSFLAQPPDSEQVNSR</sequence>
<keyword evidence="9 18" id="KW-0630">Potassium</keyword>
<dbReference type="PROSITE" id="PS51383">
    <property type="entry name" value="YJEF_C_3"/>
    <property type="match status" value="1"/>
</dbReference>
<comment type="caution">
    <text evidence="22">The sequence shown here is derived from an EMBL/GenBank/DDBJ whole genome shotgun (WGS) entry which is preliminary data.</text>
</comment>
<evidence type="ECO:0000256" key="9">
    <source>
        <dbReference type="ARBA" id="ARBA00022958"/>
    </source>
</evidence>
<dbReference type="PANTHER" id="PTHR12592">
    <property type="entry name" value="ATP-DEPENDENT (S)-NAD(P)H-HYDRATE DEHYDRATASE FAMILY MEMBER"/>
    <property type="match status" value="1"/>
</dbReference>
<feature type="binding site" evidence="17">
    <location>
        <position position="253"/>
    </location>
    <ligand>
        <name>(6S)-NADPHX</name>
        <dbReference type="ChEBI" id="CHEBI:64076"/>
    </ligand>
</feature>
<dbReference type="SUPFAM" id="SSF64153">
    <property type="entry name" value="YjeF N-terminal domain-like"/>
    <property type="match status" value="1"/>
</dbReference>
<evidence type="ECO:0000256" key="6">
    <source>
        <dbReference type="ARBA" id="ARBA00022741"/>
    </source>
</evidence>
<comment type="catalytic activity">
    <reaction evidence="16 17 19">
        <text>(6S)-NADPHX + ADP = AMP + phosphate + NADPH + H(+)</text>
        <dbReference type="Rhea" id="RHEA:32235"/>
        <dbReference type="ChEBI" id="CHEBI:15378"/>
        <dbReference type="ChEBI" id="CHEBI:43474"/>
        <dbReference type="ChEBI" id="CHEBI:57783"/>
        <dbReference type="ChEBI" id="CHEBI:64076"/>
        <dbReference type="ChEBI" id="CHEBI:456215"/>
        <dbReference type="ChEBI" id="CHEBI:456216"/>
        <dbReference type="EC" id="4.2.1.136"/>
    </reaction>
</comment>
<dbReference type="Gene3D" id="3.40.1190.20">
    <property type="match status" value="1"/>
</dbReference>
<comment type="cofactor">
    <cofactor evidence="17">
        <name>Mg(2+)</name>
        <dbReference type="ChEBI" id="CHEBI:18420"/>
    </cofactor>
</comment>
<dbReference type="AlphaFoldDB" id="C0E999"/>
<keyword evidence="5 18" id="KW-0479">Metal-binding</keyword>
<dbReference type="Pfam" id="PF03853">
    <property type="entry name" value="YjeF_N"/>
    <property type="match status" value="1"/>
</dbReference>
<protein>
    <recommendedName>
        <fullName evidence="19">Bifunctional NAD(P)H-hydrate repair enzyme</fullName>
    </recommendedName>
    <alternativeName>
        <fullName evidence="19">Nicotinamide nucleotide repair protein</fullName>
    </alternativeName>
    <domain>
        <recommendedName>
            <fullName evidence="19">ADP-dependent (S)-NAD(P)H-hydrate dehydratase</fullName>
            <ecNumber evidence="19">4.2.1.136</ecNumber>
        </recommendedName>
        <alternativeName>
            <fullName evidence="19">ADP-dependent NAD(P)HX dehydratase</fullName>
        </alternativeName>
    </domain>
    <domain>
        <recommendedName>
            <fullName evidence="19">NAD(P)H-hydrate epimerase</fullName>
            <ecNumber evidence="19">5.1.99.6</ecNumber>
        </recommendedName>
    </domain>
</protein>
<comment type="function">
    <text evidence="17">Catalyzes the dehydration of the S-form of NAD(P)HX at the expense of ADP, which is converted to AMP. Together with NAD(P)HX epimerase, which catalyzes the epimerization of the S- and R-forms, the enzyme allows the repair of both epimers of NAD(P)HX, a damaged form of NAD(P)H that is a result of enzymatic or heat-dependent hydration.</text>
</comment>
<dbReference type="PROSITE" id="PS51385">
    <property type="entry name" value="YJEF_N"/>
    <property type="match status" value="1"/>
</dbReference>
<dbReference type="EMBL" id="ACEC01000019">
    <property type="protein sequence ID" value="EEG31929.1"/>
    <property type="molecule type" value="Genomic_DNA"/>
</dbReference>
<evidence type="ECO:0000256" key="3">
    <source>
        <dbReference type="ARBA" id="ARBA00006001"/>
    </source>
</evidence>
<evidence type="ECO:0000256" key="1">
    <source>
        <dbReference type="ARBA" id="ARBA00000013"/>
    </source>
</evidence>
<comment type="subunit">
    <text evidence="17">Homotetramer.</text>
</comment>
<dbReference type="PANTHER" id="PTHR12592:SF0">
    <property type="entry name" value="ATP-DEPENDENT (S)-NAD(P)H-HYDRATE DEHYDRATASE"/>
    <property type="match status" value="1"/>
</dbReference>
<feature type="binding site" evidence="18">
    <location>
        <position position="53"/>
    </location>
    <ligand>
        <name>K(+)</name>
        <dbReference type="ChEBI" id="CHEBI:29103"/>
    </ligand>
</feature>
<feature type="binding site" evidence="18">
    <location>
        <begin position="52"/>
        <end position="56"/>
    </location>
    <ligand>
        <name>(6S)-NADPHX</name>
        <dbReference type="ChEBI" id="CHEBI:64076"/>
    </ligand>
</feature>
<comment type="similarity">
    <text evidence="4 19">In the C-terminal section; belongs to the NnrD/CARKD family.</text>
</comment>
<evidence type="ECO:0000256" key="18">
    <source>
        <dbReference type="HAMAP-Rule" id="MF_01966"/>
    </source>
</evidence>
<comment type="catalytic activity">
    <reaction evidence="2 18 19">
        <text>(6R)-NADPHX = (6S)-NADPHX</text>
        <dbReference type="Rhea" id="RHEA:32227"/>
        <dbReference type="ChEBI" id="CHEBI:64076"/>
        <dbReference type="ChEBI" id="CHEBI:64077"/>
        <dbReference type="EC" id="5.1.99.6"/>
    </reaction>
</comment>
<keyword evidence="23" id="KW-1185">Reference proteome</keyword>
<feature type="binding site" evidence="18">
    <location>
        <begin position="123"/>
        <end position="129"/>
    </location>
    <ligand>
        <name>(6S)-NADPHX</name>
        <dbReference type="ChEBI" id="CHEBI:64076"/>
    </ligand>
</feature>
<evidence type="ECO:0000256" key="13">
    <source>
        <dbReference type="ARBA" id="ARBA00023268"/>
    </source>
</evidence>
<reference evidence="22 23" key="1">
    <citation type="submission" date="2009-01" db="EMBL/GenBank/DDBJ databases">
        <authorList>
            <person name="Fulton L."/>
            <person name="Clifton S."/>
            <person name="Fulton B."/>
            <person name="Xu J."/>
            <person name="Minx P."/>
            <person name="Pepin K.H."/>
            <person name="Johnson M."/>
            <person name="Bhonagiri V."/>
            <person name="Nash W.E."/>
            <person name="Mardis E.R."/>
            <person name="Wilson R.K."/>
        </authorList>
    </citation>
    <scope>NUCLEOTIDE SEQUENCE [LARGE SCALE GENOMIC DNA]</scope>
    <source>
        <strain evidence="22 23">DSM 5476</strain>
    </source>
</reference>
<evidence type="ECO:0000256" key="10">
    <source>
        <dbReference type="ARBA" id="ARBA00023027"/>
    </source>
</evidence>
<accession>C0E999</accession>
<comment type="cofactor">
    <cofactor evidence="18 19">
        <name>K(+)</name>
        <dbReference type="ChEBI" id="CHEBI:29103"/>
    </cofactor>
    <text evidence="18 19">Binds 1 potassium ion per subunit.</text>
</comment>
<keyword evidence="12 17" id="KW-0456">Lyase</keyword>
<keyword evidence="10 17" id="KW-0520">NAD</keyword>
<evidence type="ECO:0000313" key="23">
    <source>
        <dbReference type="Proteomes" id="UP000003340"/>
    </source>
</evidence>
<keyword evidence="7 17" id="KW-0067">ATP-binding</keyword>
<dbReference type="InterPro" id="IPR036652">
    <property type="entry name" value="YjeF_N_dom_sf"/>
</dbReference>
<organism evidence="22 23">
    <name type="scientific">[Clostridium] methylpentosum DSM 5476</name>
    <dbReference type="NCBI Taxonomy" id="537013"/>
    <lineage>
        <taxon>Bacteria</taxon>
        <taxon>Bacillati</taxon>
        <taxon>Bacillota</taxon>
        <taxon>Clostridia</taxon>
        <taxon>Eubacteriales</taxon>
        <taxon>Oscillospiraceae</taxon>
        <taxon>Oscillospiraceae incertae sedis</taxon>
    </lineage>
</organism>
<comment type="function">
    <text evidence="18">Catalyzes the epimerization of the S- and R-forms of NAD(P)HX, a damaged form of NAD(P)H that is a result of enzymatic or heat-dependent hydration. This is a prerequisite for the S-specific NAD(P)H-hydrate dehydratase to allow the repair of both epimers of NAD(P)HX.</text>
</comment>
<evidence type="ECO:0000256" key="5">
    <source>
        <dbReference type="ARBA" id="ARBA00022723"/>
    </source>
</evidence>
<evidence type="ECO:0000259" key="20">
    <source>
        <dbReference type="PROSITE" id="PS51383"/>
    </source>
</evidence>
<dbReference type="NCBIfam" id="TIGR00196">
    <property type="entry name" value="yjeF_cterm"/>
    <property type="match status" value="1"/>
</dbReference>
<feature type="binding site" evidence="17">
    <location>
        <begin position="404"/>
        <end position="408"/>
    </location>
    <ligand>
        <name>AMP</name>
        <dbReference type="ChEBI" id="CHEBI:456215"/>
    </ligand>
</feature>
<dbReference type="HAMAP" id="MF_01966">
    <property type="entry name" value="NADHX_epimerase"/>
    <property type="match status" value="1"/>
</dbReference>
<comment type="similarity">
    <text evidence="3 19">In the N-terminal section; belongs to the NnrE/AIBP family.</text>
</comment>
<evidence type="ECO:0000256" key="8">
    <source>
        <dbReference type="ARBA" id="ARBA00022857"/>
    </source>
</evidence>
<feature type="binding site" evidence="18">
    <location>
        <position position="119"/>
    </location>
    <ligand>
        <name>K(+)</name>
        <dbReference type="ChEBI" id="CHEBI:29103"/>
    </ligand>
</feature>
<evidence type="ECO:0000256" key="16">
    <source>
        <dbReference type="ARBA" id="ARBA00049209"/>
    </source>
</evidence>
<dbReference type="GO" id="GO:0046872">
    <property type="term" value="F:metal ion binding"/>
    <property type="evidence" value="ECO:0007669"/>
    <property type="project" value="UniProtKB-UniRule"/>
</dbReference>
<feature type="binding site" evidence="18">
    <location>
        <position position="155"/>
    </location>
    <ligand>
        <name>K(+)</name>
        <dbReference type="ChEBI" id="CHEBI:29103"/>
    </ligand>
</feature>
<evidence type="ECO:0000256" key="7">
    <source>
        <dbReference type="ARBA" id="ARBA00022840"/>
    </source>
</evidence>
<dbReference type="InterPro" id="IPR004443">
    <property type="entry name" value="YjeF_N_dom"/>
</dbReference>
<feature type="domain" description="YjeF C-terminal" evidence="20">
    <location>
        <begin position="218"/>
        <end position="494"/>
    </location>
</feature>
<dbReference type="SUPFAM" id="SSF53613">
    <property type="entry name" value="Ribokinase-like"/>
    <property type="match status" value="1"/>
</dbReference>
<name>C0E999_9FIRM</name>
<keyword evidence="8 17" id="KW-0521">NADP</keyword>
<evidence type="ECO:0000256" key="11">
    <source>
        <dbReference type="ARBA" id="ARBA00023235"/>
    </source>
</evidence>
<evidence type="ECO:0000256" key="12">
    <source>
        <dbReference type="ARBA" id="ARBA00023239"/>
    </source>
</evidence>
<comment type="catalytic activity">
    <reaction evidence="1 18 19">
        <text>(6R)-NADHX = (6S)-NADHX</text>
        <dbReference type="Rhea" id="RHEA:32215"/>
        <dbReference type="ChEBI" id="CHEBI:64074"/>
        <dbReference type="ChEBI" id="CHEBI:64075"/>
        <dbReference type="EC" id="5.1.99.6"/>
    </reaction>
</comment>
<feature type="binding site" evidence="17">
    <location>
        <position position="367"/>
    </location>
    <ligand>
        <name>(6S)-NADPHX</name>
        <dbReference type="ChEBI" id="CHEBI:64076"/>
    </ligand>
</feature>